<feature type="transmembrane region" description="Helical" evidence="7">
    <location>
        <begin position="51"/>
        <end position="69"/>
    </location>
</feature>
<keyword evidence="2" id="KW-0813">Transport</keyword>
<dbReference type="PANTHER" id="PTHR42718:SF47">
    <property type="entry name" value="METHYL VIOLOGEN RESISTANCE PROTEIN SMVA"/>
    <property type="match status" value="1"/>
</dbReference>
<dbReference type="PRINTS" id="PR01036">
    <property type="entry name" value="TCRTETB"/>
</dbReference>
<evidence type="ECO:0000313" key="10">
    <source>
        <dbReference type="Proteomes" id="UP001499967"/>
    </source>
</evidence>
<feature type="transmembrane region" description="Helical" evidence="7">
    <location>
        <begin position="302"/>
        <end position="321"/>
    </location>
</feature>
<feature type="transmembrane region" description="Helical" evidence="7">
    <location>
        <begin position="333"/>
        <end position="355"/>
    </location>
</feature>
<evidence type="ECO:0000256" key="7">
    <source>
        <dbReference type="SAM" id="Phobius"/>
    </source>
</evidence>
<evidence type="ECO:0000256" key="6">
    <source>
        <dbReference type="ARBA" id="ARBA00023136"/>
    </source>
</evidence>
<dbReference type="Proteomes" id="UP001499967">
    <property type="component" value="Unassembled WGS sequence"/>
</dbReference>
<evidence type="ECO:0000256" key="4">
    <source>
        <dbReference type="ARBA" id="ARBA00022692"/>
    </source>
</evidence>
<proteinExistence type="predicted"/>
<keyword evidence="10" id="KW-1185">Reference proteome</keyword>
<gene>
    <name evidence="9" type="ORF">GCM10009559_41140</name>
</gene>
<evidence type="ECO:0000313" key="9">
    <source>
        <dbReference type="EMBL" id="GAA0943990.1"/>
    </source>
</evidence>
<feature type="transmembrane region" description="Helical" evidence="7">
    <location>
        <begin position="474"/>
        <end position="495"/>
    </location>
</feature>
<keyword evidence="6 7" id="KW-0472">Membrane</keyword>
<evidence type="ECO:0000256" key="3">
    <source>
        <dbReference type="ARBA" id="ARBA00022475"/>
    </source>
</evidence>
<dbReference type="Pfam" id="PF07690">
    <property type="entry name" value="MFS_1"/>
    <property type="match status" value="1"/>
</dbReference>
<dbReference type="PANTHER" id="PTHR42718">
    <property type="entry name" value="MAJOR FACILITATOR SUPERFAMILY MULTIDRUG TRANSPORTER MFSC"/>
    <property type="match status" value="1"/>
</dbReference>
<accession>A0ABP4B7C5</accession>
<dbReference type="InterPro" id="IPR011701">
    <property type="entry name" value="MFS"/>
</dbReference>
<feature type="transmembrane region" description="Helical" evidence="7">
    <location>
        <begin position="361"/>
        <end position="384"/>
    </location>
</feature>
<feature type="transmembrane region" description="Helical" evidence="7">
    <location>
        <begin position="226"/>
        <end position="247"/>
    </location>
</feature>
<comment type="subcellular location">
    <subcellularLocation>
        <location evidence="1">Cell membrane</location>
        <topology evidence="1">Multi-pass membrane protein</topology>
    </subcellularLocation>
</comment>
<evidence type="ECO:0000256" key="2">
    <source>
        <dbReference type="ARBA" id="ARBA00022448"/>
    </source>
</evidence>
<evidence type="ECO:0000256" key="5">
    <source>
        <dbReference type="ARBA" id="ARBA00022989"/>
    </source>
</evidence>
<dbReference type="Gene3D" id="1.20.1720.10">
    <property type="entry name" value="Multidrug resistance protein D"/>
    <property type="match status" value="1"/>
</dbReference>
<protein>
    <submittedName>
        <fullName evidence="9">MFS transporter</fullName>
    </submittedName>
</protein>
<feature type="transmembrane region" description="Helical" evidence="7">
    <location>
        <begin position="201"/>
        <end position="220"/>
    </location>
</feature>
<dbReference type="SUPFAM" id="SSF103473">
    <property type="entry name" value="MFS general substrate transporter"/>
    <property type="match status" value="1"/>
</dbReference>
<dbReference type="Gene3D" id="1.20.1250.20">
    <property type="entry name" value="MFS general substrate transporter like domains"/>
    <property type="match status" value="1"/>
</dbReference>
<feature type="transmembrane region" description="Helical" evidence="7">
    <location>
        <begin position="165"/>
        <end position="189"/>
    </location>
</feature>
<feature type="transmembrane region" description="Helical" evidence="7">
    <location>
        <begin position="268"/>
        <end position="290"/>
    </location>
</feature>
<keyword evidence="4 7" id="KW-0812">Transmembrane</keyword>
<feature type="transmembrane region" description="Helical" evidence="7">
    <location>
        <begin position="104"/>
        <end position="126"/>
    </location>
</feature>
<feature type="transmembrane region" description="Helical" evidence="7">
    <location>
        <begin position="138"/>
        <end position="159"/>
    </location>
</feature>
<organism evidence="9 10">
    <name type="scientific">Pseudonocardia zijingensis</name>
    <dbReference type="NCBI Taxonomy" id="153376"/>
    <lineage>
        <taxon>Bacteria</taxon>
        <taxon>Bacillati</taxon>
        <taxon>Actinomycetota</taxon>
        <taxon>Actinomycetes</taxon>
        <taxon>Pseudonocardiales</taxon>
        <taxon>Pseudonocardiaceae</taxon>
        <taxon>Pseudonocardia</taxon>
    </lineage>
</organism>
<dbReference type="RefSeq" id="WP_343943110.1">
    <property type="nucleotide sequence ID" value="NZ_BAAAHP010000115.1"/>
</dbReference>
<evidence type="ECO:0000259" key="8">
    <source>
        <dbReference type="PROSITE" id="PS50850"/>
    </source>
</evidence>
<reference evidence="10" key="1">
    <citation type="journal article" date="2019" name="Int. J. Syst. Evol. Microbiol.">
        <title>The Global Catalogue of Microorganisms (GCM) 10K type strain sequencing project: providing services to taxonomists for standard genome sequencing and annotation.</title>
        <authorList>
            <consortium name="The Broad Institute Genomics Platform"/>
            <consortium name="The Broad Institute Genome Sequencing Center for Infectious Disease"/>
            <person name="Wu L."/>
            <person name="Ma J."/>
        </authorList>
    </citation>
    <scope>NUCLEOTIDE SEQUENCE [LARGE SCALE GENOMIC DNA]</scope>
    <source>
        <strain evidence="10">JCM 11117</strain>
    </source>
</reference>
<keyword evidence="3" id="KW-1003">Cell membrane</keyword>
<dbReference type="EMBL" id="BAAAHP010000115">
    <property type="protein sequence ID" value="GAA0943990.1"/>
    <property type="molecule type" value="Genomic_DNA"/>
</dbReference>
<dbReference type="InterPro" id="IPR020846">
    <property type="entry name" value="MFS_dom"/>
</dbReference>
<comment type="caution">
    <text evidence="9">The sequence shown here is derived from an EMBL/GenBank/DDBJ whole genome shotgun (WGS) entry which is preliminary data.</text>
</comment>
<dbReference type="InterPro" id="IPR036259">
    <property type="entry name" value="MFS_trans_sf"/>
</dbReference>
<dbReference type="CDD" id="cd17321">
    <property type="entry name" value="MFS_MMR_MDR_like"/>
    <property type="match status" value="1"/>
</dbReference>
<feature type="domain" description="Major facilitator superfamily (MFS) profile" evidence="8">
    <location>
        <begin position="15"/>
        <end position="498"/>
    </location>
</feature>
<sequence>MTNSATRAGTREWAGLAVLALPALLASLELTVTHLALPAIAADLGASSTQLLWIVDVYAFLLAAVMIPLGVLGDRIGRRRLLLVGAVAYGVASVLAAYSPDPGLLIAARAMMGVAGATLMPSTLSLTAAMFRDPHQRAVAIGVIIASVSGGTAIGPLVGGWLLEHFWWGSAFLLAAPVMAVLLVIGPVVLPEHREPHPGRLDLGSAALVLLAVLPVVYGLKQIAAGGFGPVPAGAVVLGITMAAVFVRRQRRLADPLIDLGLFAGRAFRAAIAALTVGIFVLWGSNYAIAQYLQLVEDLSPLHAGMWTAPSAVGVIAGSLLAPRVARRLPAPVVIGAGLVVSSLGYLVLATLLPAGDLPKLVLGAIVVSAGLGPMMALATAAVVGAAPVDRAGAAASLSSTAPQIGGAFGVAILGSIVTAVYRAAMATAVPPGVPEAVAHVARDNLGAAATVAGSLPGPVADPLLVAARAAFTAGFRLTSLISAVVVALVAVLVLRRR</sequence>
<feature type="transmembrane region" description="Helical" evidence="7">
    <location>
        <begin position="81"/>
        <end position="98"/>
    </location>
</feature>
<dbReference type="PROSITE" id="PS50850">
    <property type="entry name" value="MFS"/>
    <property type="match status" value="1"/>
</dbReference>
<evidence type="ECO:0000256" key="1">
    <source>
        <dbReference type="ARBA" id="ARBA00004651"/>
    </source>
</evidence>
<feature type="transmembrane region" description="Helical" evidence="7">
    <location>
        <begin position="405"/>
        <end position="425"/>
    </location>
</feature>
<keyword evidence="5 7" id="KW-1133">Transmembrane helix</keyword>
<name>A0ABP4B7C5_9PSEU</name>